<organism evidence="3 4">
    <name type="scientific">Persicirhabdus sediminis</name>
    <dbReference type="NCBI Taxonomy" id="454144"/>
    <lineage>
        <taxon>Bacteria</taxon>
        <taxon>Pseudomonadati</taxon>
        <taxon>Verrucomicrobiota</taxon>
        <taxon>Verrucomicrobiia</taxon>
        <taxon>Verrucomicrobiales</taxon>
        <taxon>Verrucomicrobiaceae</taxon>
        <taxon>Persicirhabdus</taxon>
    </lineage>
</organism>
<comment type="caution">
    <text evidence="3">The sequence shown here is derived from an EMBL/GenBank/DDBJ whole genome shotgun (WGS) entry which is preliminary data.</text>
</comment>
<gene>
    <name evidence="3" type="ORF">JIN82_13715</name>
</gene>
<keyword evidence="4" id="KW-1185">Reference proteome</keyword>
<sequence>MKSFTLTSSPLIPLVLLSACVSAEPRDEIVSEDGEYRMLNSSERRARKQQVTDKWFPTRPTG</sequence>
<proteinExistence type="predicted"/>
<feature type="region of interest" description="Disordered" evidence="1">
    <location>
        <begin position="40"/>
        <end position="62"/>
    </location>
</feature>
<evidence type="ECO:0000256" key="2">
    <source>
        <dbReference type="SAM" id="SignalP"/>
    </source>
</evidence>
<keyword evidence="2" id="KW-0732">Signal</keyword>
<dbReference type="Proteomes" id="UP000624703">
    <property type="component" value="Unassembled WGS sequence"/>
</dbReference>
<feature type="chain" id="PRO_5035192381" evidence="2">
    <location>
        <begin position="24"/>
        <end position="62"/>
    </location>
</feature>
<evidence type="ECO:0000256" key="1">
    <source>
        <dbReference type="SAM" id="MobiDB-lite"/>
    </source>
</evidence>
<feature type="signal peptide" evidence="2">
    <location>
        <begin position="1"/>
        <end position="23"/>
    </location>
</feature>
<protein>
    <submittedName>
        <fullName evidence="3">Uncharacterized protein</fullName>
    </submittedName>
</protein>
<dbReference type="PROSITE" id="PS51257">
    <property type="entry name" value="PROKAR_LIPOPROTEIN"/>
    <property type="match status" value="1"/>
</dbReference>
<reference evidence="3" key="1">
    <citation type="submission" date="2021-01" db="EMBL/GenBank/DDBJ databases">
        <title>Modified the classification status of verrucomicrobia.</title>
        <authorList>
            <person name="Feng X."/>
        </authorList>
    </citation>
    <scope>NUCLEOTIDE SEQUENCE</scope>
    <source>
        <strain evidence="3">_KCTC 22039</strain>
    </source>
</reference>
<name>A0A8J7MHT5_9BACT</name>
<dbReference type="RefSeq" id="WP_200312229.1">
    <property type="nucleotide sequence ID" value="NZ_JAENIM010000044.1"/>
</dbReference>
<dbReference type="AlphaFoldDB" id="A0A8J7MHT5"/>
<accession>A0A8J7MHT5</accession>
<evidence type="ECO:0000313" key="4">
    <source>
        <dbReference type="Proteomes" id="UP000624703"/>
    </source>
</evidence>
<evidence type="ECO:0000313" key="3">
    <source>
        <dbReference type="EMBL" id="MBK1792214.1"/>
    </source>
</evidence>
<dbReference type="EMBL" id="JAENIM010000044">
    <property type="protein sequence ID" value="MBK1792214.1"/>
    <property type="molecule type" value="Genomic_DNA"/>
</dbReference>